<dbReference type="Proteomes" id="UP000095283">
    <property type="component" value="Unplaced"/>
</dbReference>
<evidence type="ECO:0000313" key="1">
    <source>
        <dbReference type="Proteomes" id="UP000095283"/>
    </source>
</evidence>
<keyword evidence="1" id="KW-1185">Reference proteome</keyword>
<organism evidence="1 2">
    <name type="scientific">Heterorhabditis bacteriophora</name>
    <name type="common">Entomopathogenic nematode worm</name>
    <dbReference type="NCBI Taxonomy" id="37862"/>
    <lineage>
        <taxon>Eukaryota</taxon>
        <taxon>Metazoa</taxon>
        <taxon>Ecdysozoa</taxon>
        <taxon>Nematoda</taxon>
        <taxon>Chromadorea</taxon>
        <taxon>Rhabditida</taxon>
        <taxon>Rhabditina</taxon>
        <taxon>Rhabditomorpha</taxon>
        <taxon>Strongyloidea</taxon>
        <taxon>Heterorhabditidae</taxon>
        <taxon>Heterorhabditis</taxon>
    </lineage>
</organism>
<dbReference type="WBParaSite" id="Hba_04668">
    <property type="protein sequence ID" value="Hba_04668"/>
    <property type="gene ID" value="Hba_04668"/>
</dbReference>
<sequence>MKIDHQGPCVCNGELVSESAFDLKYKTSLKHGLF</sequence>
<proteinExistence type="predicted"/>
<dbReference type="AlphaFoldDB" id="A0A1I7WI35"/>
<name>A0A1I7WI35_HETBA</name>
<evidence type="ECO:0000313" key="2">
    <source>
        <dbReference type="WBParaSite" id="Hba_04668"/>
    </source>
</evidence>
<accession>A0A1I7WI35</accession>
<protein>
    <submittedName>
        <fullName evidence="2">Ferredoxin</fullName>
    </submittedName>
</protein>
<reference evidence="2" key="1">
    <citation type="submission" date="2016-11" db="UniProtKB">
        <authorList>
            <consortium name="WormBaseParasite"/>
        </authorList>
    </citation>
    <scope>IDENTIFICATION</scope>
</reference>